<gene>
    <name evidence="3" type="ORF">GRF63_00730</name>
</gene>
<comment type="caution">
    <text evidence="3">The sequence shown here is derived from an EMBL/GenBank/DDBJ whole genome shotgun (WGS) entry which is preliminary data.</text>
</comment>
<dbReference type="Pfam" id="PF13449">
    <property type="entry name" value="Phytase-like"/>
    <property type="match status" value="1"/>
</dbReference>
<feature type="domain" description="Phytase-like" evidence="2">
    <location>
        <begin position="65"/>
        <end position="304"/>
    </location>
</feature>
<dbReference type="InterPro" id="IPR027372">
    <property type="entry name" value="Phytase-like_dom"/>
</dbReference>
<dbReference type="RefSeq" id="WP_160484113.1">
    <property type="nucleotide sequence ID" value="NZ_WUBR01000001.1"/>
</dbReference>
<reference evidence="3 4" key="1">
    <citation type="submission" date="2019-12" db="EMBL/GenBank/DDBJ databases">
        <authorList>
            <person name="Lee S.D."/>
        </authorList>
    </citation>
    <scope>NUCLEOTIDE SEQUENCE [LARGE SCALE GENOMIC DNA]</scope>
    <source>
        <strain evidence="3 4">GH3-10</strain>
    </source>
</reference>
<reference evidence="3 4" key="2">
    <citation type="submission" date="2020-02" db="EMBL/GenBank/DDBJ databases">
        <title>Erythrobacter dongmakensis sp. nov., isolated from a tidal mudflat.</title>
        <authorList>
            <person name="Kim I.S."/>
        </authorList>
    </citation>
    <scope>NUCLEOTIDE SEQUENCE [LARGE SCALE GENOMIC DNA]</scope>
    <source>
        <strain evidence="3 4">GH3-10</strain>
    </source>
</reference>
<proteinExistence type="predicted"/>
<keyword evidence="4" id="KW-1185">Reference proteome</keyword>
<dbReference type="AlphaFoldDB" id="A0A844X7V5"/>
<sequence>MRKRRLLAGALLALMLAPGTLLRSQVRAEPTADLAITRVADLPAVTSEGGFTRGEVWQLDSSRIDFGGYSALLVLGDATLRAFSDRGRLITFATPGQPENRTVKFANLWNRGDLSNTVPDIEAATRDPATGDYWVAFESSNSVIRYSLASEYIRSRSPPSWQDWPENAGAEAMARLPDGRFLILPEGDSNGLLYPSDPTGEVAPQKFRFTIPGGYDPTDLAALPDGRVLVLLRKLDWALPPFATAIGIADPRDLADGAVLNIDVLVRLDTILPRENYEALAIAGVDADGPDKGAVRLWVMSDDNLASFQRTLLAQLVWREEPADSAHEKAREE</sequence>
<feature type="signal peptide" evidence="1">
    <location>
        <begin position="1"/>
        <end position="28"/>
    </location>
</feature>
<protein>
    <recommendedName>
        <fullName evidence="2">Phytase-like domain-containing protein</fullName>
    </recommendedName>
</protein>
<feature type="chain" id="PRO_5032445679" description="Phytase-like domain-containing protein" evidence="1">
    <location>
        <begin position="29"/>
        <end position="333"/>
    </location>
</feature>
<dbReference type="Proteomes" id="UP000461409">
    <property type="component" value="Unassembled WGS sequence"/>
</dbReference>
<name>A0A844X7V5_9SPHN</name>
<keyword evidence="1" id="KW-0732">Signal</keyword>
<accession>A0A844X7V5</accession>
<evidence type="ECO:0000259" key="2">
    <source>
        <dbReference type="Pfam" id="PF13449"/>
    </source>
</evidence>
<dbReference type="EMBL" id="WUBR01000001">
    <property type="protein sequence ID" value="MWV26417.1"/>
    <property type="molecule type" value="Genomic_DNA"/>
</dbReference>
<organism evidence="3 4">
    <name type="scientific">Aurantiacibacter rhizosphaerae</name>
    <dbReference type="NCBI Taxonomy" id="2691582"/>
    <lineage>
        <taxon>Bacteria</taxon>
        <taxon>Pseudomonadati</taxon>
        <taxon>Pseudomonadota</taxon>
        <taxon>Alphaproteobacteria</taxon>
        <taxon>Sphingomonadales</taxon>
        <taxon>Erythrobacteraceae</taxon>
        <taxon>Aurantiacibacter</taxon>
    </lineage>
</organism>
<dbReference type="SUPFAM" id="SSF50956">
    <property type="entry name" value="Thermostable phytase (3-phytase)"/>
    <property type="match status" value="1"/>
</dbReference>
<evidence type="ECO:0000313" key="3">
    <source>
        <dbReference type="EMBL" id="MWV26417.1"/>
    </source>
</evidence>
<evidence type="ECO:0000313" key="4">
    <source>
        <dbReference type="Proteomes" id="UP000461409"/>
    </source>
</evidence>
<evidence type="ECO:0000256" key="1">
    <source>
        <dbReference type="SAM" id="SignalP"/>
    </source>
</evidence>